<dbReference type="PANTHER" id="PTHR13793:SF158">
    <property type="entry name" value="PHD-TYPE DOMAIN-CONTAINING PROTEIN"/>
    <property type="match status" value="1"/>
</dbReference>
<proteinExistence type="predicted"/>
<feature type="compositionally biased region" description="Low complexity" evidence="6">
    <location>
        <begin position="685"/>
        <end position="700"/>
    </location>
</feature>
<feature type="region of interest" description="Disordered" evidence="6">
    <location>
        <begin position="653"/>
        <end position="760"/>
    </location>
</feature>
<dbReference type="PANTHER" id="PTHR13793">
    <property type="entry name" value="PHD FINGER PROTEINS"/>
    <property type="match status" value="1"/>
</dbReference>
<protein>
    <submittedName>
        <fullName evidence="10">Succinate dehydrogenase assembly factor 3, mitochondrial</fullName>
    </submittedName>
</protein>
<name>A0A915PL20_9BILA</name>
<dbReference type="CDD" id="cd15561">
    <property type="entry name" value="PHD1_PHF14"/>
    <property type="match status" value="1"/>
</dbReference>
<dbReference type="WBParaSite" id="sdigi.contig133.g5001.t1">
    <property type="protein sequence ID" value="sdigi.contig133.g5001.t1"/>
    <property type="gene ID" value="sdigi.contig133.g5001"/>
</dbReference>
<dbReference type="GO" id="GO:0008270">
    <property type="term" value="F:zinc ion binding"/>
    <property type="evidence" value="ECO:0007669"/>
    <property type="project" value="UniProtKB-KW"/>
</dbReference>
<feature type="domain" description="PHD-type" evidence="7">
    <location>
        <begin position="588"/>
        <end position="642"/>
    </location>
</feature>
<dbReference type="AlphaFoldDB" id="A0A915PL20"/>
<dbReference type="Pfam" id="PF00628">
    <property type="entry name" value="PHD"/>
    <property type="match status" value="1"/>
</dbReference>
<dbReference type="Pfam" id="PF13233">
    <property type="entry name" value="Complex1_LYR_2"/>
    <property type="match status" value="1"/>
</dbReference>
<dbReference type="InterPro" id="IPR013083">
    <property type="entry name" value="Znf_RING/FYVE/PHD"/>
</dbReference>
<dbReference type="GO" id="GO:0006357">
    <property type="term" value="P:regulation of transcription by RNA polymerase II"/>
    <property type="evidence" value="ECO:0007669"/>
    <property type="project" value="TreeGrafter"/>
</dbReference>
<feature type="region of interest" description="Disordered" evidence="6">
    <location>
        <begin position="33"/>
        <end position="95"/>
    </location>
</feature>
<keyword evidence="1" id="KW-0479">Metal-binding</keyword>
<dbReference type="Gene3D" id="3.30.40.10">
    <property type="entry name" value="Zinc/RING finger domain, C3HC4 (zinc finger)"/>
    <property type="match status" value="2"/>
</dbReference>
<dbReference type="Gene3D" id="2.30.30.1150">
    <property type="match status" value="1"/>
</dbReference>
<dbReference type="PROSITE" id="PS01359">
    <property type="entry name" value="ZF_PHD_1"/>
    <property type="match status" value="1"/>
</dbReference>
<dbReference type="Pfam" id="PF13832">
    <property type="entry name" value="zf-HC5HC2H_2"/>
    <property type="match status" value="1"/>
</dbReference>
<dbReference type="InterPro" id="IPR019786">
    <property type="entry name" value="Zinc_finger_PHD-type_CS"/>
</dbReference>
<organism evidence="9 10">
    <name type="scientific">Setaria digitata</name>
    <dbReference type="NCBI Taxonomy" id="48799"/>
    <lineage>
        <taxon>Eukaryota</taxon>
        <taxon>Metazoa</taxon>
        <taxon>Ecdysozoa</taxon>
        <taxon>Nematoda</taxon>
        <taxon>Chromadorea</taxon>
        <taxon>Rhabditida</taxon>
        <taxon>Spirurina</taxon>
        <taxon>Spiruromorpha</taxon>
        <taxon>Filarioidea</taxon>
        <taxon>Setariidae</taxon>
        <taxon>Setaria</taxon>
    </lineage>
</organism>
<feature type="compositionally biased region" description="Low complexity" evidence="6">
    <location>
        <begin position="554"/>
        <end position="566"/>
    </location>
</feature>
<keyword evidence="5" id="KW-0175">Coiled coil</keyword>
<evidence type="ECO:0000313" key="10">
    <source>
        <dbReference type="WBParaSite" id="sdigi.contig133.g5001.t1"/>
    </source>
</evidence>
<sequence length="920" mass="103760">MTEDEKRSFFALASSRAPGKRQIKPNANILLDTIPLTDSDEDDDFVAGRTGDELSSNSNLSSSDDSEGKEDENDGDAQASDSTQSNSGFDEIHRNEDVKPEFDVIGTNNYNIQAGQLICTLCLNQRAVVRNDEVIQCDKCGVAVHENCYITENVGDSESDGSSSSTEPWFCEACLYGLKEPPYCELCPNRFGAFKKADIGGGWVHLLCALYTPGITFGDVERLSAVSWQEEDYKLFGKRACIACSDPLLARTGIAVPCDAALCKNHLHVTCAQRLGLLIDNTEKSVDPNLSNNTNANSNNLTTYDVETVDPLYLTCKRHANENLMKQRKAVCELVYKQEEARMLGIRRRVLSEREERKRIQMLERHKKAMKDLEGITIAWPEHDNKRPRLFHTSAQYLDLFSEKAKSSGINRQKFLENFIRIDGAQLPYLPPGFSSEFIQYFNHRKDFIPKETEKLERLKRENEKLRAEQKKLQELLQNPATMVLDDSKVLEDWYGTLHALGLRKLEKPLPPIENKTKKNTAKKSHSFVAAASPSTSRASTSKTFTEKKDSLDTAASPSTSRASTSKTFTEKKDSLDSNTAEEIDLKINFCDECKKTTEQHLMTQCDHCHKYYHLGCLEPPLLKMPKKTSTQGWMCSLCCDASSDSDPEMGKIPCGGSRKLRGRSLTSEKQKEVEKNTLDEAKKTANSSTANHSTSATTKATRKRRISDRSKKNAFGDFNGMHQQHNNSVTNRVPSLSPIPKTPKRKRHRSVNSLPPTLPKFKSSETAHLNEFSSGIICTLILYNLSTSSMSKVKGIAVRTTKVIADTERFPLLLYKRILRLHYALPKEMRLIGDRYVKDEFRKHKNVSREQALVFLKEWKEYCTVLSKQLSTHSVAENVIGINLNPALLDNLQDDQLQQLYNLKLEAEKARNDINKTSY</sequence>
<evidence type="ECO:0000256" key="3">
    <source>
        <dbReference type="ARBA" id="ARBA00022833"/>
    </source>
</evidence>
<keyword evidence="3" id="KW-0862">Zinc</keyword>
<feature type="domain" description="PHD-type" evidence="8">
    <location>
        <begin position="181"/>
        <end position="302"/>
    </location>
</feature>
<dbReference type="InterPro" id="IPR001965">
    <property type="entry name" value="Znf_PHD"/>
</dbReference>
<dbReference type="CDD" id="cd20270">
    <property type="entry name" value="Complex1_LYR_SDHAF3_LYRM10"/>
    <property type="match status" value="1"/>
</dbReference>
<evidence type="ECO:0000256" key="2">
    <source>
        <dbReference type="ARBA" id="ARBA00022771"/>
    </source>
</evidence>
<dbReference type="InterPro" id="IPR011011">
    <property type="entry name" value="Znf_FYVE_PHD"/>
</dbReference>
<dbReference type="CDD" id="cd15674">
    <property type="entry name" value="ePHD_PHF14"/>
    <property type="match status" value="1"/>
</dbReference>
<dbReference type="SMART" id="SM00249">
    <property type="entry name" value="PHD"/>
    <property type="match status" value="3"/>
</dbReference>
<dbReference type="InterPro" id="IPR019787">
    <property type="entry name" value="Znf_PHD-finger"/>
</dbReference>
<feature type="coiled-coil region" evidence="5">
    <location>
        <begin position="449"/>
        <end position="479"/>
    </location>
</feature>
<feature type="domain" description="PHD-type" evidence="7">
    <location>
        <begin position="116"/>
        <end position="177"/>
    </location>
</feature>
<dbReference type="PROSITE" id="PS51805">
    <property type="entry name" value="EPHD"/>
    <property type="match status" value="1"/>
</dbReference>
<accession>A0A915PL20</accession>
<feature type="compositionally biased region" description="Polar residues" evidence="6">
    <location>
        <begin position="79"/>
        <end position="88"/>
    </location>
</feature>
<dbReference type="CDD" id="cd15562">
    <property type="entry name" value="PHD2_PHF14"/>
    <property type="match status" value="1"/>
</dbReference>
<evidence type="ECO:0000259" key="8">
    <source>
        <dbReference type="PROSITE" id="PS51805"/>
    </source>
</evidence>
<evidence type="ECO:0000259" key="7">
    <source>
        <dbReference type="PROSITE" id="PS50016"/>
    </source>
</evidence>
<dbReference type="Proteomes" id="UP000887581">
    <property type="component" value="Unplaced"/>
</dbReference>
<reference evidence="10" key="1">
    <citation type="submission" date="2022-11" db="UniProtKB">
        <authorList>
            <consortium name="WormBaseParasite"/>
        </authorList>
    </citation>
    <scope>IDENTIFICATION</scope>
</reference>
<feature type="compositionally biased region" description="Basic and acidic residues" evidence="6">
    <location>
        <begin position="667"/>
        <end position="684"/>
    </location>
</feature>
<evidence type="ECO:0000256" key="1">
    <source>
        <dbReference type="ARBA" id="ARBA00022723"/>
    </source>
</evidence>
<dbReference type="PROSITE" id="PS50016">
    <property type="entry name" value="ZF_PHD_2"/>
    <property type="match status" value="2"/>
</dbReference>
<feature type="compositionally biased region" description="Polar residues" evidence="6">
    <location>
        <begin position="722"/>
        <end position="735"/>
    </location>
</feature>
<keyword evidence="9" id="KW-1185">Reference proteome</keyword>
<dbReference type="InterPro" id="IPR050701">
    <property type="entry name" value="Histone_Mod_Regulator"/>
</dbReference>
<evidence type="ECO:0000256" key="5">
    <source>
        <dbReference type="SAM" id="Coils"/>
    </source>
</evidence>
<evidence type="ECO:0000256" key="4">
    <source>
        <dbReference type="PROSITE-ProRule" id="PRU00146"/>
    </source>
</evidence>
<keyword evidence="2 4" id="KW-0863">Zinc-finger</keyword>
<feature type="region of interest" description="Disordered" evidence="6">
    <location>
        <begin position="511"/>
        <end position="576"/>
    </location>
</feature>
<evidence type="ECO:0000313" key="9">
    <source>
        <dbReference type="Proteomes" id="UP000887581"/>
    </source>
</evidence>
<feature type="compositionally biased region" description="Low complexity" evidence="6">
    <location>
        <begin position="530"/>
        <end position="544"/>
    </location>
</feature>
<evidence type="ECO:0000256" key="6">
    <source>
        <dbReference type="SAM" id="MobiDB-lite"/>
    </source>
</evidence>
<feature type="compositionally biased region" description="Low complexity" evidence="6">
    <location>
        <begin position="54"/>
        <end position="63"/>
    </location>
</feature>
<dbReference type="SUPFAM" id="SSF57903">
    <property type="entry name" value="FYVE/PHD zinc finger"/>
    <property type="match status" value="2"/>
</dbReference>
<dbReference type="InterPro" id="IPR034732">
    <property type="entry name" value="EPHD"/>
</dbReference>
<feature type="compositionally biased region" description="Acidic residues" evidence="6">
    <location>
        <begin position="64"/>
        <end position="75"/>
    </location>
</feature>